<gene>
    <name evidence="2" type="ORF">KCH_13160</name>
</gene>
<dbReference type="Proteomes" id="UP000027178">
    <property type="component" value="Unassembled WGS sequence"/>
</dbReference>
<dbReference type="AlphaFoldDB" id="A0A066Z9M8"/>
<dbReference type="Pfam" id="PF00550">
    <property type="entry name" value="PP-binding"/>
    <property type="match status" value="1"/>
</dbReference>
<keyword evidence="3" id="KW-1185">Reference proteome</keyword>
<name>A0A066Z9M8_9ACTN</name>
<proteinExistence type="predicted"/>
<feature type="domain" description="Carrier" evidence="1">
    <location>
        <begin position="8"/>
        <end position="85"/>
    </location>
</feature>
<dbReference type="HOGENOM" id="CLU_2409373_0_0_11"/>
<evidence type="ECO:0000313" key="3">
    <source>
        <dbReference type="Proteomes" id="UP000027178"/>
    </source>
</evidence>
<dbReference type="RefSeq" id="WP_035859826.1">
    <property type="nucleotide sequence ID" value="NZ_KK853997.1"/>
</dbReference>
<dbReference type="PROSITE" id="PS50075">
    <property type="entry name" value="CARRIER"/>
    <property type="match status" value="1"/>
</dbReference>
<organism evidence="2 3">
    <name type="scientific">Kitasatospora cheerisanensis KCTC 2395</name>
    <dbReference type="NCBI Taxonomy" id="1348663"/>
    <lineage>
        <taxon>Bacteria</taxon>
        <taxon>Bacillati</taxon>
        <taxon>Actinomycetota</taxon>
        <taxon>Actinomycetes</taxon>
        <taxon>Kitasatosporales</taxon>
        <taxon>Streptomycetaceae</taxon>
        <taxon>Kitasatospora</taxon>
    </lineage>
</organism>
<dbReference type="InterPro" id="IPR036736">
    <property type="entry name" value="ACP-like_sf"/>
</dbReference>
<protein>
    <recommendedName>
        <fullName evidence="1">Carrier domain-containing protein</fullName>
    </recommendedName>
</protein>
<dbReference type="PATRIC" id="fig|1348663.4.peg.1258"/>
<reference evidence="2 3" key="1">
    <citation type="submission" date="2014-05" db="EMBL/GenBank/DDBJ databases">
        <title>Draft Genome Sequence of Kitasatospora cheerisanensis KCTC 2395.</title>
        <authorList>
            <person name="Nam D.H."/>
        </authorList>
    </citation>
    <scope>NUCLEOTIDE SEQUENCE [LARGE SCALE GENOMIC DNA]</scope>
    <source>
        <strain evidence="2 3">KCTC 2395</strain>
    </source>
</reference>
<evidence type="ECO:0000313" key="2">
    <source>
        <dbReference type="EMBL" id="KDN86870.1"/>
    </source>
</evidence>
<dbReference type="EMBL" id="JNBY01000051">
    <property type="protein sequence ID" value="KDN86870.1"/>
    <property type="molecule type" value="Genomic_DNA"/>
</dbReference>
<dbReference type="SUPFAM" id="SSF47336">
    <property type="entry name" value="ACP-like"/>
    <property type="match status" value="1"/>
</dbReference>
<sequence length="92" mass="10197">MITVVSDEVVRTTTLDIIVDELELDIEPADVDVDADLIDVYGADSLGLIQVLARVNKQLSIRVPREQVVDLRTVTLLVQRIIEIRDGKGADQ</sequence>
<accession>A0A066Z9M8</accession>
<evidence type="ECO:0000259" key="1">
    <source>
        <dbReference type="PROSITE" id="PS50075"/>
    </source>
</evidence>
<dbReference type="InterPro" id="IPR009081">
    <property type="entry name" value="PP-bd_ACP"/>
</dbReference>
<dbReference type="Gene3D" id="1.10.1200.10">
    <property type="entry name" value="ACP-like"/>
    <property type="match status" value="1"/>
</dbReference>
<comment type="caution">
    <text evidence="2">The sequence shown here is derived from an EMBL/GenBank/DDBJ whole genome shotgun (WGS) entry which is preliminary data.</text>
</comment>